<dbReference type="Proteomes" id="UP000192277">
    <property type="component" value="Unassembled WGS sequence"/>
</dbReference>
<keyword evidence="1" id="KW-0732">Signal</keyword>
<evidence type="ECO:0000313" key="3">
    <source>
        <dbReference type="Proteomes" id="UP000192277"/>
    </source>
</evidence>
<keyword evidence="3" id="KW-1185">Reference proteome</keyword>
<protein>
    <submittedName>
        <fullName evidence="2">Ethyl tert-butyl ether degradation protein EthD</fullName>
    </submittedName>
</protein>
<dbReference type="SUPFAM" id="SSF54909">
    <property type="entry name" value="Dimeric alpha+beta barrel"/>
    <property type="match status" value="1"/>
</dbReference>
<sequence>MATKLRFVLLILAFTGLTNCVTAQQKHSPAPEAGMFKVTILYPNGDDKTFDMDYYEKKHMPMVAGFIGKNLKFYEIDKGISGRTPNDKAPYVAVGYFYITDVTEYNKAIAQNRDAIISDFKNYTNIQPIIQISEIKHIRVLSGGTDDLR</sequence>
<dbReference type="PANTHER" id="PTHR40260:SF2">
    <property type="entry name" value="BLR8190 PROTEIN"/>
    <property type="match status" value="1"/>
</dbReference>
<organism evidence="2 3">
    <name type="scientific">Niastella koreensis</name>
    <dbReference type="NCBI Taxonomy" id="354356"/>
    <lineage>
        <taxon>Bacteria</taxon>
        <taxon>Pseudomonadati</taxon>
        <taxon>Bacteroidota</taxon>
        <taxon>Chitinophagia</taxon>
        <taxon>Chitinophagales</taxon>
        <taxon>Chitinophagaceae</taxon>
        <taxon>Niastella</taxon>
    </lineage>
</organism>
<dbReference type="InterPro" id="IPR009799">
    <property type="entry name" value="EthD_dom"/>
</dbReference>
<dbReference type="PANTHER" id="PTHR40260">
    <property type="entry name" value="BLR8190 PROTEIN"/>
    <property type="match status" value="1"/>
</dbReference>
<dbReference type="NCBIfam" id="TIGR02118">
    <property type="entry name" value="EthD family reductase"/>
    <property type="match status" value="1"/>
</dbReference>
<dbReference type="Gene3D" id="3.30.70.100">
    <property type="match status" value="1"/>
</dbReference>
<dbReference type="EMBL" id="LWBO01000007">
    <property type="protein sequence ID" value="OQP50150.1"/>
    <property type="molecule type" value="Genomic_DNA"/>
</dbReference>
<evidence type="ECO:0000313" key="2">
    <source>
        <dbReference type="EMBL" id="OQP50150.1"/>
    </source>
</evidence>
<accession>A0ABX3NZK8</accession>
<name>A0ABX3NZK8_9BACT</name>
<dbReference type="RefSeq" id="WP_014219473.1">
    <property type="nucleotide sequence ID" value="NZ_LWBO01000007.1"/>
</dbReference>
<evidence type="ECO:0000256" key="1">
    <source>
        <dbReference type="SAM" id="SignalP"/>
    </source>
</evidence>
<reference evidence="2 3" key="1">
    <citation type="submission" date="2016-04" db="EMBL/GenBank/DDBJ databases">
        <authorList>
            <person name="Chen L."/>
            <person name="Zhuang W."/>
            <person name="Wang G."/>
        </authorList>
    </citation>
    <scope>NUCLEOTIDE SEQUENCE [LARGE SCALE GENOMIC DNA]</scope>
    <source>
        <strain evidence="3">GR20</strain>
    </source>
</reference>
<comment type="caution">
    <text evidence="2">The sequence shown here is derived from an EMBL/GenBank/DDBJ whole genome shotgun (WGS) entry which is preliminary data.</text>
</comment>
<feature type="chain" id="PRO_5046640152" evidence="1">
    <location>
        <begin position="24"/>
        <end position="149"/>
    </location>
</feature>
<proteinExistence type="predicted"/>
<dbReference type="InterPro" id="IPR011008">
    <property type="entry name" value="Dimeric_a/b-barrel"/>
</dbReference>
<gene>
    <name evidence="2" type="ORF">A4D02_27350</name>
</gene>
<feature type="signal peptide" evidence="1">
    <location>
        <begin position="1"/>
        <end position="23"/>
    </location>
</feature>